<dbReference type="InterPro" id="IPR048365">
    <property type="entry name" value="TNP-like_RNaseH_N"/>
</dbReference>
<sequence>MNADCHFGDLQYIREQAEEKHIAAVFLWDQIVNFKRKKPAWSEDVVRHCIILRHLSTKAYEHVRTEKLLKLPCRSTLQNYIGSSSFETGFNDLIQARLKVELEKLEVPQSRVCSLIVDEMRIKPKLQYNKQRDCFVGHVDMGVANEAGAEPVLANSLLCFIINGLSTAYRIPVACFFTKGLNGKQLSTLTRHVMNKVEEAGFTILRFVSDNHKVNAPFLLSFDFCHVLKNIRSQFLARELGKKGEVSSTYVKKLYDLQKGWIVTPVRSLTRKHVYPNNIEKMNVKTAVEVFSPDVTAALEFLKDQAGHGSHPSFAFAGPAIAFMKNIFRWFTLHDTSSKVQHIQQRFPDARHYDSPEDDRLEWLNVTFPMYIEELKKNAASPEGFLTKETYEALLLTTYSTAACVRYLLVTQKFFFVITRKFSSDPIESMFGTLRRSLGCNDQLDVRSGMSGLEKLLKTGIAAASEESNVLHTEQPEPSKGLLLTATEACNSSGELPLEAAHVLKRLKVARVPASLPTLQLSATVYVGGYIARYHQGTCDVRQLLFADYEAPV</sequence>
<evidence type="ECO:0000259" key="2">
    <source>
        <dbReference type="Pfam" id="PF21788"/>
    </source>
</evidence>
<proteinExistence type="predicted"/>
<keyword evidence="4" id="KW-1185">Reference proteome</keyword>
<protein>
    <recommendedName>
        <fullName evidence="5">Transposase</fullName>
    </recommendedName>
</protein>
<dbReference type="Proteomes" id="UP000821853">
    <property type="component" value="Chromosome 2"/>
</dbReference>
<evidence type="ECO:0008006" key="5">
    <source>
        <dbReference type="Google" id="ProtNLM"/>
    </source>
</evidence>
<dbReference type="Pfam" id="PF21787">
    <property type="entry name" value="TNP-like_RNaseH_N"/>
    <property type="match status" value="1"/>
</dbReference>
<name>A0A9J6FTE8_HAELO</name>
<feature type="domain" description="Transposable element P transposase-like RNase H" evidence="1">
    <location>
        <begin position="87"/>
        <end position="216"/>
    </location>
</feature>
<dbReference type="OrthoDB" id="6509703at2759"/>
<evidence type="ECO:0000259" key="1">
    <source>
        <dbReference type="Pfam" id="PF21787"/>
    </source>
</evidence>
<gene>
    <name evidence="3" type="ORF">HPB48_010316</name>
</gene>
<dbReference type="InterPro" id="IPR048366">
    <property type="entry name" value="TNP-like_GBD"/>
</dbReference>
<dbReference type="OMA" id="HVIRIHE"/>
<evidence type="ECO:0000313" key="3">
    <source>
        <dbReference type="EMBL" id="KAH9366530.1"/>
    </source>
</evidence>
<reference evidence="3 4" key="1">
    <citation type="journal article" date="2020" name="Cell">
        <title>Large-Scale Comparative Analyses of Tick Genomes Elucidate Their Genetic Diversity and Vector Capacities.</title>
        <authorList>
            <consortium name="Tick Genome and Microbiome Consortium (TIGMIC)"/>
            <person name="Jia N."/>
            <person name="Wang J."/>
            <person name="Shi W."/>
            <person name="Du L."/>
            <person name="Sun Y."/>
            <person name="Zhan W."/>
            <person name="Jiang J.F."/>
            <person name="Wang Q."/>
            <person name="Zhang B."/>
            <person name="Ji P."/>
            <person name="Bell-Sakyi L."/>
            <person name="Cui X.M."/>
            <person name="Yuan T.T."/>
            <person name="Jiang B.G."/>
            <person name="Yang W.F."/>
            <person name="Lam T.T."/>
            <person name="Chang Q.C."/>
            <person name="Ding S.J."/>
            <person name="Wang X.J."/>
            <person name="Zhu J.G."/>
            <person name="Ruan X.D."/>
            <person name="Zhao L."/>
            <person name="Wei J.T."/>
            <person name="Ye R.Z."/>
            <person name="Que T.C."/>
            <person name="Du C.H."/>
            <person name="Zhou Y.H."/>
            <person name="Cheng J.X."/>
            <person name="Dai P.F."/>
            <person name="Guo W.B."/>
            <person name="Han X.H."/>
            <person name="Huang E.J."/>
            <person name="Li L.F."/>
            <person name="Wei W."/>
            <person name="Gao Y.C."/>
            <person name="Liu J.Z."/>
            <person name="Shao H.Z."/>
            <person name="Wang X."/>
            <person name="Wang C.C."/>
            <person name="Yang T.C."/>
            <person name="Huo Q.B."/>
            <person name="Li W."/>
            <person name="Chen H.Y."/>
            <person name="Chen S.E."/>
            <person name="Zhou L.G."/>
            <person name="Ni X.B."/>
            <person name="Tian J.H."/>
            <person name="Sheng Y."/>
            <person name="Liu T."/>
            <person name="Pan Y.S."/>
            <person name="Xia L.Y."/>
            <person name="Li J."/>
            <person name="Zhao F."/>
            <person name="Cao W.C."/>
        </authorList>
    </citation>
    <scope>NUCLEOTIDE SEQUENCE [LARGE SCALE GENOMIC DNA]</scope>
    <source>
        <strain evidence="3">HaeL-2018</strain>
    </source>
</reference>
<dbReference type="AlphaFoldDB" id="A0A9J6FTE8"/>
<organism evidence="3 4">
    <name type="scientific">Haemaphysalis longicornis</name>
    <name type="common">Bush tick</name>
    <dbReference type="NCBI Taxonomy" id="44386"/>
    <lineage>
        <taxon>Eukaryota</taxon>
        <taxon>Metazoa</taxon>
        <taxon>Ecdysozoa</taxon>
        <taxon>Arthropoda</taxon>
        <taxon>Chelicerata</taxon>
        <taxon>Arachnida</taxon>
        <taxon>Acari</taxon>
        <taxon>Parasitiformes</taxon>
        <taxon>Ixodida</taxon>
        <taxon>Ixodoidea</taxon>
        <taxon>Ixodidae</taxon>
        <taxon>Haemaphysalinae</taxon>
        <taxon>Haemaphysalis</taxon>
    </lineage>
</organism>
<feature type="domain" description="Transposable element P transposase-like GTP-binding insertion" evidence="2">
    <location>
        <begin position="225"/>
        <end position="341"/>
    </location>
</feature>
<comment type="caution">
    <text evidence="3">The sequence shown here is derived from an EMBL/GenBank/DDBJ whole genome shotgun (WGS) entry which is preliminary data.</text>
</comment>
<dbReference type="Pfam" id="PF21788">
    <property type="entry name" value="TNP-like_GBD"/>
    <property type="match status" value="1"/>
</dbReference>
<evidence type="ECO:0000313" key="4">
    <source>
        <dbReference type="Proteomes" id="UP000821853"/>
    </source>
</evidence>
<dbReference type="PANTHER" id="PTHR48257">
    <property type="match status" value="1"/>
</dbReference>
<accession>A0A9J6FTE8</accession>
<dbReference type="VEuPathDB" id="VectorBase:HLOH_057536"/>
<dbReference type="PANTHER" id="PTHR48257:SF1">
    <property type="match status" value="1"/>
</dbReference>
<dbReference type="EMBL" id="JABSTR010000004">
    <property type="protein sequence ID" value="KAH9366530.1"/>
    <property type="molecule type" value="Genomic_DNA"/>
</dbReference>